<comment type="similarity">
    <text evidence="1">Belongs to the universal ribosomal protein uL3 family.</text>
</comment>
<dbReference type="InterPro" id="IPR000597">
    <property type="entry name" value="Ribosomal_uL3"/>
</dbReference>
<evidence type="ECO:0000256" key="2">
    <source>
        <dbReference type="ARBA" id="ARBA00022730"/>
    </source>
</evidence>
<proteinExistence type="inferred from homology"/>
<keyword evidence="3" id="KW-0694">RNA-binding</keyword>
<evidence type="ECO:0000256" key="3">
    <source>
        <dbReference type="ARBA" id="ARBA00022884"/>
    </source>
</evidence>
<dbReference type="GO" id="GO:0022625">
    <property type="term" value="C:cytosolic large ribosomal subunit"/>
    <property type="evidence" value="ECO:0007669"/>
    <property type="project" value="TreeGrafter"/>
</dbReference>
<comment type="caution">
    <text evidence="8">The sequence shown here is derived from an EMBL/GenBank/DDBJ whole genome shotgun (WGS) entry which is preliminary data.</text>
</comment>
<reference evidence="8 9" key="1">
    <citation type="journal article" date="2015" name="Nature">
        <title>rRNA introns, odd ribosomes, and small enigmatic genomes across a large radiation of phyla.</title>
        <authorList>
            <person name="Brown C.T."/>
            <person name="Hug L.A."/>
            <person name="Thomas B.C."/>
            <person name="Sharon I."/>
            <person name="Castelle C.J."/>
            <person name="Singh A."/>
            <person name="Wilkins M.J."/>
            <person name="Williams K.H."/>
            <person name="Banfield J.F."/>
        </authorList>
    </citation>
    <scope>NUCLEOTIDE SEQUENCE [LARGE SCALE GENOMIC DNA]</scope>
</reference>
<protein>
    <recommendedName>
        <fullName evidence="6">50S ribosomal protein L3</fullName>
    </recommendedName>
</protein>
<evidence type="ECO:0000313" key="9">
    <source>
        <dbReference type="Proteomes" id="UP000034772"/>
    </source>
</evidence>
<gene>
    <name evidence="8" type="ORF">UY17_C0010G0002</name>
</gene>
<dbReference type="AlphaFoldDB" id="A0A0G1U108"/>
<evidence type="ECO:0000256" key="7">
    <source>
        <dbReference type="SAM" id="MobiDB-lite"/>
    </source>
</evidence>
<dbReference type="PANTHER" id="PTHR11229:SF16">
    <property type="entry name" value="LARGE RIBOSOMAL SUBUNIT PROTEIN UL3C"/>
    <property type="match status" value="1"/>
</dbReference>
<evidence type="ECO:0000313" key="8">
    <source>
        <dbReference type="EMBL" id="KKU87719.1"/>
    </source>
</evidence>
<name>A0A0G1U108_9BACT</name>
<dbReference type="Gene3D" id="2.40.30.10">
    <property type="entry name" value="Translation factors"/>
    <property type="match status" value="1"/>
</dbReference>
<dbReference type="EMBL" id="LCOZ01000010">
    <property type="protein sequence ID" value="KKU87719.1"/>
    <property type="molecule type" value="Genomic_DNA"/>
</dbReference>
<dbReference type="NCBIfam" id="TIGR03625">
    <property type="entry name" value="L3_bact"/>
    <property type="match status" value="1"/>
</dbReference>
<evidence type="ECO:0000256" key="1">
    <source>
        <dbReference type="ARBA" id="ARBA00006540"/>
    </source>
</evidence>
<dbReference type="GO" id="GO:0006412">
    <property type="term" value="P:translation"/>
    <property type="evidence" value="ECO:0007669"/>
    <property type="project" value="UniProtKB-UniRule"/>
</dbReference>
<evidence type="ECO:0000256" key="4">
    <source>
        <dbReference type="ARBA" id="ARBA00022980"/>
    </source>
</evidence>
<accession>A0A0G1U108</accession>
<dbReference type="InterPro" id="IPR009000">
    <property type="entry name" value="Transl_B-barrel_sf"/>
</dbReference>
<dbReference type="PANTHER" id="PTHR11229">
    <property type="entry name" value="50S RIBOSOMAL PROTEIN L3"/>
    <property type="match status" value="1"/>
</dbReference>
<keyword evidence="4 8" id="KW-0689">Ribosomal protein</keyword>
<dbReference type="GO" id="GO:0003735">
    <property type="term" value="F:structural constituent of ribosome"/>
    <property type="evidence" value="ECO:0007669"/>
    <property type="project" value="UniProtKB-UniRule"/>
</dbReference>
<evidence type="ECO:0000256" key="6">
    <source>
        <dbReference type="NCBIfam" id="TIGR03625"/>
    </source>
</evidence>
<dbReference type="SUPFAM" id="SSF50447">
    <property type="entry name" value="Translation proteins"/>
    <property type="match status" value="1"/>
</dbReference>
<evidence type="ECO:0000256" key="5">
    <source>
        <dbReference type="ARBA" id="ARBA00023274"/>
    </source>
</evidence>
<keyword evidence="2" id="KW-0699">rRNA-binding</keyword>
<dbReference type="Pfam" id="PF00297">
    <property type="entry name" value="Ribosomal_L3"/>
    <property type="match status" value="1"/>
</dbReference>
<keyword evidence="5" id="KW-0687">Ribonucleoprotein</keyword>
<dbReference type="InterPro" id="IPR019927">
    <property type="entry name" value="Ribosomal_uL3_bac/org-type"/>
</dbReference>
<organism evidence="8 9">
    <name type="scientific">Candidatus Beckwithbacteria bacterium GW2011_GWC2_47_9</name>
    <dbReference type="NCBI Taxonomy" id="1618373"/>
    <lineage>
        <taxon>Bacteria</taxon>
        <taxon>Candidatus Beckwithiibacteriota</taxon>
    </lineage>
</organism>
<dbReference type="GO" id="GO:0019843">
    <property type="term" value="F:rRNA binding"/>
    <property type="evidence" value="ECO:0007669"/>
    <property type="project" value="UniProtKB-KW"/>
</dbReference>
<dbReference type="FunFam" id="2.40.30.10:FF:000004">
    <property type="entry name" value="50S ribosomal protein L3"/>
    <property type="match status" value="1"/>
</dbReference>
<sequence length="179" mass="19378">MDTFFATKINSSAIFTDKGRRQTVTYLKAEPLIVKRVMPNIVVCALARKQLKELKDPEASNFKPGDQIKAGDIFTVGDIVKVSGISKGRGFAGVVKRHGFHGGPKTHGQSDRHRAPGSIGMRTTPGRVWKGKRMAGHYGVDTVTIKNLQVINLDEANNLVTVSGTVPGSRNGLLTLTKL</sequence>
<feature type="region of interest" description="Disordered" evidence="7">
    <location>
        <begin position="99"/>
        <end position="122"/>
    </location>
</feature>
<dbReference type="Proteomes" id="UP000034772">
    <property type="component" value="Unassembled WGS sequence"/>
</dbReference>
<dbReference type="PATRIC" id="fig|1618373.3.peg.110"/>